<keyword evidence="1" id="KW-0472">Membrane</keyword>
<name>A0A8C0I6F1_BALMU</name>
<dbReference type="GeneTree" id="ENSGT00950000185382"/>
<dbReference type="AlphaFoldDB" id="A0A8C0I6F1"/>
<organism evidence="2">
    <name type="scientific">Balaenoptera musculus</name>
    <name type="common">Blue whale</name>
    <dbReference type="NCBI Taxonomy" id="9771"/>
    <lineage>
        <taxon>Eukaryota</taxon>
        <taxon>Metazoa</taxon>
        <taxon>Chordata</taxon>
        <taxon>Craniata</taxon>
        <taxon>Vertebrata</taxon>
        <taxon>Euteleostomi</taxon>
        <taxon>Mammalia</taxon>
        <taxon>Eutheria</taxon>
        <taxon>Laurasiatheria</taxon>
        <taxon>Artiodactyla</taxon>
        <taxon>Whippomorpha</taxon>
        <taxon>Cetacea</taxon>
        <taxon>Mysticeti</taxon>
        <taxon>Balaenopteridae</taxon>
        <taxon>Balaenoptera</taxon>
    </lineage>
</organism>
<evidence type="ECO:0000256" key="1">
    <source>
        <dbReference type="SAM" id="Phobius"/>
    </source>
</evidence>
<accession>A0A8C0I6F1</accession>
<proteinExistence type="predicted"/>
<evidence type="ECO:0000313" key="2">
    <source>
        <dbReference type="Ensembl" id="ENSBMSP00010029909.1"/>
    </source>
</evidence>
<reference evidence="2" key="1">
    <citation type="submission" date="2023-09" db="UniProtKB">
        <authorList>
            <consortium name="Ensembl"/>
        </authorList>
    </citation>
    <scope>IDENTIFICATION</scope>
</reference>
<keyword evidence="1" id="KW-0812">Transmembrane</keyword>
<evidence type="ECO:0008006" key="3">
    <source>
        <dbReference type="Google" id="ProtNLM"/>
    </source>
</evidence>
<sequence>MPLGPLRIVALVITVGLTWLVASILLSGPGGGFPRIQQLFAGECGTLPRPATRSPARPPGPAA</sequence>
<feature type="transmembrane region" description="Helical" evidence="1">
    <location>
        <begin position="6"/>
        <end position="26"/>
    </location>
</feature>
<protein>
    <recommendedName>
        <fullName evidence="3">Protein FAM3A</fullName>
    </recommendedName>
</protein>
<dbReference type="Ensembl" id="ENSBMST00010032923.1">
    <property type="protein sequence ID" value="ENSBMSP00010029909.1"/>
    <property type="gene ID" value="ENSBMSG00010021687.1"/>
</dbReference>
<keyword evidence="1" id="KW-1133">Transmembrane helix</keyword>